<evidence type="ECO:0000313" key="3">
    <source>
        <dbReference type="Proteomes" id="UP000076727"/>
    </source>
</evidence>
<dbReference type="AlphaFoldDB" id="A0A165TER1"/>
<evidence type="ECO:0000256" key="1">
    <source>
        <dbReference type="SAM" id="MobiDB-lite"/>
    </source>
</evidence>
<protein>
    <submittedName>
        <fullName evidence="2">Uncharacterized protein</fullName>
    </submittedName>
</protein>
<feature type="region of interest" description="Disordered" evidence="1">
    <location>
        <begin position="78"/>
        <end position="194"/>
    </location>
</feature>
<keyword evidence="3" id="KW-1185">Reference proteome</keyword>
<feature type="compositionally biased region" description="Basic and acidic residues" evidence="1">
    <location>
        <begin position="114"/>
        <end position="137"/>
    </location>
</feature>
<dbReference type="OrthoDB" id="2685280at2759"/>
<feature type="compositionally biased region" description="Low complexity" evidence="1">
    <location>
        <begin position="91"/>
        <end position="106"/>
    </location>
</feature>
<evidence type="ECO:0000313" key="2">
    <source>
        <dbReference type="EMBL" id="KZT73330.1"/>
    </source>
</evidence>
<reference evidence="2 3" key="1">
    <citation type="journal article" date="2016" name="Mol. Biol. Evol.">
        <title>Comparative Genomics of Early-Diverging Mushroom-Forming Fungi Provides Insights into the Origins of Lignocellulose Decay Capabilities.</title>
        <authorList>
            <person name="Nagy L.G."/>
            <person name="Riley R."/>
            <person name="Tritt A."/>
            <person name="Adam C."/>
            <person name="Daum C."/>
            <person name="Floudas D."/>
            <person name="Sun H."/>
            <person name="Yadav J.S."/>
            <person name="Pangilinan J."/>
            <person name="Larsson K.H."/>
            <person name="Matsuura K."/>
            <person name="Barry K."/>
            <person name="Labutti K."/>
            <person name="Kuo R."/>
            <person name="Ohm R.A."/>
            <person name="Bhattacharya S.S."/>
            <person name="Shirouzu T."/>
            <person name="Yoshinaga Y."/>
            <person name="Martin F.M."/>
            <person name="Grigoriev I.V."/>
            <person name="Hibbett D.S."/>
        </authorList>
    </citation>
    <scope>NUCLEOTIDE SEQUENCE [LARGE SCALE GENOMIC DNA]</scope>
    <source>
        <strain evidence="2 3">L-15889</strain>
    </source>
</reference>
<name>A0A165TER1_9APHY</name>
<dbReference type="EMBL" id="KV429037">
    <property type="protein sequence ID" value="KZT73330.1"/>
    <property type="molecule type" value="Genomic_DNA"/>
</dbReference>
<sequence length="327" mass="34909">MFARPVRAVSLPRALIRFNSSVAPAASAEKGEQAAPKRSIPKAIEFGDIKIENVDKNNASLSWVGNLALQGGDGLSARLARRRKQQQTSEAASSDAASDAALNADATQRVHKSSVSDDAPRPTRDARSSTPRGERRQGSANRGEGAQARSGERAPRPWGGNSATRVSGRDSQNRAPRRMRERSSVEESPGGEEPAQALNVEAVIAQAQRHVGKIAASTFDLDKLFGATISAEATGVATVKPRAQNVQNDAVARRVQNTLERRGGDYSRWMPDDLGTSFPEQLGPLGSARLILAHRRDVGFKSRERALGTVQSLVVNKVVENGPAANA</sequence>
<organism evidence="2 3">
    <name type="scientific">Daedalea quercina L-15889</name>
    <dbReference type="NCBI Taxonomy" id="1314783"/>
    <lineage>
        <taxon>Eukaryota</taxon>
        <taxon>Fungi</taxon>
        <taxon>Dikarya</taxon>
        <taxon>Basidiomycota</taxon>
        <taxon>Agaricomycotina</taxon>
        <taxon>Agaricomycetes</taxon>
        <taxon>Polyporales</taxon>
        <taxon>Fomitopsis</taxon>
    </lineage>
</organism>
<gene>
    <name evidence="2" type="ORF">DAEQUDRAFT_808431</name>
</gene>
<proteinExistence type="predicted"/>
<dbReference type="Proteomes" id="UP000076727">
    <property type="component" value="Unassembled WGS sequence"/>
</dbReference>
<accession>A0A165TER1</accession>